<dbReference type="Proteomes" id="UP000009168">
    <property type="component" value="Unassembled WGS sequence"/>
</dbReference>
<evidence type="ECO:0000313" key="3">
    <source>
        <dbReference type="Proteomes" id="UP000009168"/>
    </source>
</evidence>
<keyword evidence="3" id="KW-1185">Reference proteome</keyword>
<dbReference type="eggNOG" id="ENOG502T26S">
    <property type="taxonomic scope" value="Eukaryota"/>
</dbReference>
<feature type="compositionally biased region" description="Low complexity" evidence="1">
    <location>
        <begin position="92"/>
        <end position="110"/>
    </location>
</feature>
<dbReference type="HOGENOM" id="CLU_1067439_0_0_1"/>
<dbReference type="AlphaFoldDB" id="Q22RD6"/>
<evidence type="ECO:0000256" key="1">
    <source>
        <dbReference type="SAM" id="MobiDB-lite"/>
    </source>
</evidence>
<dbReference type="RefSeq" id="XP_001008431.2">
    <property type="nucleotide sequence ID" value="XM_001008431.3"/>
</dbReference>
<protein>
    <submittedName>
        <fullName evidence="2">Uncharacterized protein</fullName>
    </submittedName>
</protein>
<dbReference type="STRING" id="312017.Q22RD6"/>
<feature type="compositionally biased region" description="Low complexity" evidence="1">
    <location>
        <begin position="11"/>
        <end position="34"/>
    </location>
</feature>
<organism evidence="2 3">
    <name type="scientific">Tetrahymena thermophila (strain SB210)</name>
    <dbReference type="NCBI Taxonomy" id="312017"/>
    <lineage>
        <taxon>Eukaryota</taxon>
        <taxon>Sar</taxon>
        <taxon>Alveolata</taxon>
        <taxon>Ciliophora</taxon>
        <taxon>Intramacronucleata</taxon>
        <taxon>Oligohymenophorea</taxon>
        <taxon>Hymenostomatida</taxon>
        <taxon>Tetrahymenina</taxon>
        <taxon>Tetrahymenidae</taxon>
        <taxon>Tetrahymena</taxon>
    </lineage>
</organism>
<dbReference type="EMBL" id="GG662845">
    <property type="protein sequence ID" value="EAR88186.2"/>
    <property type="molecule type" value="Genomic_DNA"/>
</dbReference>
<proteinExistence type="predicted"/>
<gene>
    <name evidence="2" type="ORF">TTHERM_00016520</name>
</gene>
<evidence type="ECO:0000313" key="2">
    <source>
        <dbReference type="EMBL" id="EAR88186.2"/>
    </source>
</evidence>
<reference evidence="3" key="1">
    <citation type="journal article" date="2006" name="PLoS Biol.">
        <title>Macronuclear genome sequence of the ciliate Tetrahymena thermophila, a model eukaryote.</title>
        <authorList>
            <person name="Eisen J.A."/>
            <person name="Coyne R.S."/>
            <person name="Wu M."/>
            <person name="Wu D."/>
            <person name="Thiagarajan M."/>
            <person name="Wortman J.R."/>
            <person name="Badger J.H."/>
            <person name="Ren Q."/>
            <person name="Amedeo P."/>
            <person name="Jones K.M."/>
            <person name="Tallon L.J."/>
            <person name="Delcher A.L."/>
            <person name="Salzberg S.L."/>
            <person name="Silva J.C."/>
            <person name="Haas B.J."/>
            <person name="Majoros W.H."/>
            <person name="Farzad M."/>
            <person name="Carlton J.M."/>
            <person name="Smith R.K. Jr."/>
            <person name="Garg J."/>
            <person name="Pearlman R.E."/>
            <person name="Karrer K.M."/>
            <person name="Sun L."/>
            <person name="Manning G."/>
            <person name="Elde N.C."/>
            <person name="Turkewitz A.P."/>
            <person name="Asai D.J."/>
            <person name="Wilkes D.E."/>
            <person name="Wang Y."/>
            <person name="Cai H."/>
            <person name="Collins K."/>
            <person name="Stewart B.A."/>
            <person name="Lee S.R."/>
            <person name="Wilamowska K."/>
            <person name="Weinberg Z."/>
            <person name="Ruzzo W.L."/>
            <person name="Wloga D."/>
            <person name="Gaertig J."/>
            <person name="Frankel J."/>
            <person name="Tsao C.-C."/>
            <person name="Gorovsky M.A."/>
            <person name="Keeling P.J."/>
            <person name="Waller R.F."/>
            <person name="Patron N.J."/>
            <person name="Cherry J.M."/>
            <person name="Stover N.A."/>
            <person name="Krieger C.J."/>
            <person name="del Toro C."/>
            <person name="Ryder H.F."/>
            <person name="Williamson S.C."/>
            <person name="Barbeau R.A."/>
            <person name="Hamilton E.P."/>
            <person name="Orias E."/>
        </authorList>
    </citation>
    <scope>NUCLEOTIDE SEQUENCE [LARGE SCALE GENOMIC DNA]</scope>
    <source>
        <strain evidence="3">SB210</strain>
    </source>
</reference>
<feature type="region of interest" description="Disordered" evidence="1">
    <location>
        <begin position="1"/>
        <end position="144"/>
    </location>
</feature>
<feature type="region of interest" description="Disordered" evidence="1">
    <location>
        <begin position="160"/>
        <end position="199"/>
    </location>
</feature>
<name>Q22RD6_TETTS</name>
<dbReference type="KEGG" id="tet:TTHERM_00016520"/>
<dbReference type="GeneID" id="7826881"/>
<accession>Q22RD6</accession>
<feature type="compositionally biased region" description="Low complexity" evidence="1">
    <location>
        <begin position="160"/>
        <end position="169"/>
    </location>
</feature>
<dbReference type="InParanoid" id="Q22RD6"/>
<dbReference type="OrthoDB" id="312946at2759"/>
<sequence length="261" mass="29392">MATKQPNQKSQSQIAQQNPAQQPAKDQKPAQQPAKDGKSSTAIPAANAKENGNKDANQENKSQNQNQNSKTNLQPQQNDPNQRKGSNIALPNNLQQQSQQEKNNKNSISKDLVSNDNQQPGQQKSNNSVTAAKHQGANSDLMGNFFDSFNQIQQPVHLEQQNQETNNQQQEEKDDLDFKDQEDDNLKPIPTDDPKELERRKNQAEMFKKYLDNTGISMAFQIIYAEILSKKINAENVFGYTAMRLRQIGNDLAAIQHKVKK</sequence>
<feature type="compositionally biased region" description="Polar residues" evidence="1">
    <location>
        <begin position="75"/>
        <end position="85"/>
    </location>
</feature>
<feature type="compositionally biased region" description="Polar residues" evidence="1">
    <location>
        <begin position="112"/>
        <end position="130"/>
    </location>
</feature>
<feature type="compositionally biased region" description="Basic and acidic residues" evidence="1">
    <location>
        <begin position="176"/>
        <end position="199"/>
    </location>
</feature>
<feature type="compositionally biased region" description="Low complexity" evidence="1">
    <location>
        <begin position="59"/>
        <end position="74"/>
    </location>
</feature>
<feature type="compositionally biased region" description="Polar residues" evidence="1">
    <location>
        <begin position="1"/>
        <end position="10"/>
    </location>
</feature>